<dbReference type="Gene3D" id="3.40.50.150">
    <property type="entry name" value="Vaccinia Virus protein VP39"/>
    <property type="match status" value="1"/>
</dbReference>
<feature type="domain" description="Methyltransferase type 11" evidence="2">
    <location>
        <begin position="43"/>
        <end position="142"/>
    </location>
</feature>
<keyword evidence="4" id="KW-1185">Reference proteome</keyword>
<dbReference type="InterPro" id="IPR013216">
    <property type="entry name" value="Methyltransf_11"/>
</dbReference>
<evidence type="ECO:0000256" key="1">
    <source>
        <dbReference type="ARBA" id="ARBA00022679"/>
    </source>
</evidence>
<dbReference type="STRING" id="873449.STRCR_2088"/>
<gene>
    <name evidence="3" type="ORF">STRCR_2088</name>
</gene>
<dbReference type="CDD" id="cd02440">
    <property type="entry name" value="AdoMet_MTases"/>
    <property type="match status" value="1"/>
</dbReference>
<dbReference type="AlphaFoldDB" id="G5JS08"/>
<organism evidence="3 4">
    <name type="scientific">Streptococcus criceti HS-6</name>
    <dbReference type="NCBI Taxonomy" id="873449"/>
    <lineage>
        <taxon>Bacteria</taxon>
        <taxon>Bacillati</taxon>
        <taxon>Bacillota</taxon>
        <taxon>Bacilli</taxon>
        <taxon>Lactobacillales</taxon>
        <taxon>Streptococcaceae</taxon>
        <taxon>Streptococcus</taxon>
    </lineage>
</organism>
<comment type="caution">
    <text evidence="3">The sequence shown here is derived from an EMBL/GenBank/DDBJ whole genome shotgun (WGS) entry which is preliminary data.</text>
</comment>
<dbReference type="Pfam" id="PF08241">
    <property type="entry name" value="Methyltransf_11"/>
    <property type="match status" value="1"/>
</dbReference>
<dbReference type="EMBL" id="AEUV02000002">
    <property type="protein sequence ID" value="EHI74817.1"/>
    <property type="molecule type" value="Genomic_DNA"/>
</dbReference>
<evidence type="ECO:0000313" key="4">
    <source>
        <dbReference type="Proteomes" id="UP000004322"/>
    </source>
</evidence>
<evidence type="ECO:0000313" key="3">
    <source>
        <dbReference type="EMBL" id="EHI74817.1"/>
    </source>
</evidence>
<proteinExistence type="predicted"/>
<evidence type="ECO:0000259" key="2">
    <source>
        <dbReference type="Pfam" id="PF08241"/>
    </source>
</evidence>
<dbReference type="OrthoDB" id="9808140at2"/>
<dbReference type="InterPro" id="IPR050447">
    <property type="entry name" value="Erg6_SMT_methyltransf"/>
</dbReference>
<sequence>MAQKELGHHFLARLGKKRLRPGGITATNWLIEQGQFSKDKVVLEVACNQGTTAIDLAQTYGCHVRGVDTDTGVLKKAKEAIVQAGLGEFIQVQEANAMKLPFDDNSFDIVINEAMLTMLQGKAKKRAITEYRRVLKPGGLLLTHDVAYEDPQLEQTLEKLRTTINANVQPLQVDDWKNLYQEMGFRQVHATYGQMSLMSLSGMIRDEGLGGTCKIFYRGMKKENRQQFWKMYRFFNQTGKDLRYIAVASQK</sequence>
<keyword evidence="1" id="KW-0808">Transferase</keyword>
<dbReference type="InterPro" id="IPR029063">
    <property type="entry name" value="SAM-dependent_MTases_sf"/>
</dbReference>
<dbReference type="PANTHER" id="PTHR44068:SF11">
    <property type="entry name" value="GERANYL DIPHOSPHATE 2-C-METHYLTRANSFERASE"/>
    <property type="match status" value="1"/>
</dbReference>
<dbReference type="SUPFAM" id="SSF53335">
    <property type="entry name" value="S-adenosyl-L-methionine-dependent methyltransferases"/>
    <property type="match status" value="1"/>
</dbReference>
<dbReference type="GO" id="GO:0008757">
    <property type="term" value="F:S-adenosylmethionine-dependent methyltransferase activity"/>
    <property type="evidence" value="ECO:0007669"/>
    <property type="project" value="InterPro"/>
</dbReference>
<reference evidence="3" key="1">
    <citation type="submission" date="2011-07" db="EMBL/GenBank/DDBJ databases">
        <authorList>
            <person name="Stanhope M.J."/>
            <person name="Durkin A.S."/>
            <person name="Hostetler J."/>
            <person name="Kim M."/>
            <person name="Radune D."/>
            <person name="Singh I."/>
            <person name="Town C.D."/>
        </authorList>
    </citation>
    <scope>NUCLEOTIDE SEQUENCE [LARGE SCALE GENOMIC DNA]</scope>
    <source>
        <strain evidence="3">HS-6</strain>
    </source>
</reference>
<dbReference type="RefSeq" id="WP_004228540.1">
    <property type="nucleotide sequence ID" value="NZ_AEUV02000002.1"/>
</dbReference>
<protein>
    <recommendedName>
        <fullName evidence="2">Methyltransferase type 11 domain-containing protein</fullName>
    </recommendedName>
</protein>
<accession>G5JS08</accession>
<dbReference type="PANTHER" id="PTHR44068">
    <property type="entry name" value="ZGC:194242"/>
    <property type="match status" value="1"/>
</dbReference>
<dbReference type="eggNOG" id="COG2226">
    <property type="taxonomic scope" value="Bacteria"/>
</dbReference>
<name>G5JS08_STRCG</name>
<dbReference type="Proteomes" id="UP000004322">
    <property type="component" value="Unassembled WGS sequence"/>
</dbReference>